<dbReference type="EMBL" id="JAAVVJ010000006">
    <property type="protein sequence ID" value="KAF7220249.1"/>
    <property type="molecule type" value="Genomic_DNA"/>
</dbReference>
<evidence type="ECO:0000259" key="15">
    <source>
        <dbReference type="PROSITE" id="PS51872"/>
    </source>
</evidence>
<organism evidence="17">
    <name type="scientific">Nothobranchius furzeri</name>
    <name type="common">Turquoise killifish</name>
    <dbReference type="NCBI Taxonomy" id="105023"/>
    <lineage>
        <taxon>Eukaryota</taxon>
        <taxon>Metazoa</taxon>
        <taxon>Chordata</taxon>
        <taxon>Craniata</taxon>
        <taxon>Vertebrata</taxon>
        <taxon>Euteleostomi</taxon>
        <taxon>Actinopterygii</taxon>
        <taxon>Neopterygii</taxon>
        <taxon>Teleostei</taxon>
        <taxon>Neoteleostei</taxon>
        <taxon>Acanthomorphata</taxon>
        <taxon>Ovalentaria</taxon>
        <taxon>Atherinomorphae</taxon>
        <taxon>Cyprinodontiformes</taxon>
        <taxon>Nothobranchiidae</taxon>
        <taxon>Nothobranchius</taxon>
    </lineage>
</organism>
<reference evidence="17" key="2">
    <citation type="submission" date="2016-05" db="EMBL/GenBank/DDBJ databases">
        <authorList>
            <person name="Lavstsen T."/>
            <person name="Jespersen J.S."/>
        </authorList>
    </citation>
    <scope>NUCLEOTIDE SEQUENCE</scope>
    <source>
        <tissue evidence="17">Brain</tissue>
    </source>
</reference>
<dbReference type="OMA" id="VVLSCMQ"/>
<dbReference type="Proteomes" id="UP000694548">
    <property type="component" value="Chromosome sgr03"/>
</dbReference>
<evidence type="ECO:0000256" key="1">
    <source>
        <dbReference type="ARBA" id="ARBA00004123"/>
    </source>
</evidence>
<evidence type="ECO:0000256" key="12">
    <source>
        <dbReference type="ARBA" id="ARBA00023306"/>
    </source>
</evidence>
<reference evidence="17" key="3">
    <citation type="submission" date="2016-06" db="EMBL/GenBank/DDBJ databases">
        <title>The genome of a short-lived fish provides insights into sex chromosome evolution and the genetic control of aging.</title>
        <authorList>
            <person name="Reichwald K."/>
            <person name="Felder M."/>
            <person name="Petzold A."/>
            <person name="Koch P."/>
            <person name="Groth M."/>
            <person name="Platzer M."/>
        </authorList>
    </citation>
    <scope>NUCLEOTIDE SEQUENCE</scope>
    <source>
        <tissue evidence="17">Brain</tissue>
    </source>
</reference>
<evidence type="ECO:0000256" key="7">
    <source>
        <dbReference type="ARBA" id="ARBA00022771"/>
    </source>
</evidence>
<keyword evidence="11" id="KW-0539">Nucleus</keyword>
<dbReference type="InterPro" id="IPR036047">
    <property type="entry name" value="F-box-like_dom_sf"/>
</dbReference>
<keyword evidence="8" id="KW-0498">Mitosis</keyword>
<evidence type="ECO:0000256" key="3">
    <source>
        <dbReference type="ARBA" id="ARBA00004906"/>
    </source>
</evidence>
<name>A0A1A8A092_NOTFU</name>
<dbReference type="CTD" id="26271"/>
<evidence type="ECO:0000256" key="8">
    <source>
        <dbReference type="ARBA" id="ARBA00022776"/>
    </source>
</evidence>
<dbReference type="GeneTree" id="ENSGT00530000063692"/>
<keyword evidence="12" id="KW-0131">Cell cycle</keyword>
<keyword evidence="4" id="KW-0963">Cytoplasm</keyword>
<evidence type="ECO:0000256" key="10">
    <source>
        <dbReference type="ARBA" id="ARBA00022833"/>
    </source>
</evidence>
<dbReference type="Gene3D" id="1.20.1280.50">
    <property type="match status" value="1"/>
</dbReference>
<dbReference type="CDD" id="cd20348">
    <property type="entry name" value="BRcat_RBR_EMI"/>
    <property type="match status" value="1"/>
</dbReference>
<dbReference type="OrthoDB" id="9984940at2759"/>
<dbReference type="SUPFAM" id="SSF81383">
    <property type="entry name" value="F-box domain"/>
    <property type="match status" value="1"/>
</dbReference>
<evidence type="ECO:0000313" key="19">
    <source>
        <dbReference type="Proteomes" id="UP000694548"/>
    </source>
</evidence>
<dbReference type="AlphaFoldDB" id="A0A1A8A092"/>
<keyword evidence="6" id="KW-0479">Metal-binding</keyword>
<feature type="region of interest" description="Disordered" evidence="14">
    <location>
        <begin position="1"/>
        <end position="84"/>
    </location>
</feature>
<reference evidence="18" key="5">
    <citation type="submission" date="2025-05" db="UniProtKB">
        <authorList>
            <consortium name="Ensembl"/>
        </authorList>
    </citation>
    <scope>IDENTIFICATION</scope>
</reference>
<feature type="domain" description="ZBR-type" evidence="15">
    <location>
        <begin position="346"/>
        <end position="394"/>
    </location>
</feature>
<dbReference type="InterPro" id="IPR002867">
    <property type="entry name" value="IBR_dom"/>
</dbReference>
<dbReference type="Pfam" id="PF00646">
    <property type="entry name" value="F-box"/>
    <property type="match status" value="1"/>
</dbReference>
<keyword evidence="7 13" id="KW-0863">Zinc-finger</keyword>
<dbReference type="InterPro" id="IPR044064">
    <property type="entry name" value="ZF_ZBR"/>
</dbReference>
<dbReference type="Proteomes" id="UP000822369">
    <property type="component" value="Chromosome 6"/>
</dbReference>
<comment type="pathway">
    <text evidence="3">Protein modification; protein ubiquitination.</text>
</comment>
<evidence type="ECO:0000313" key="18">
    <source>
        <dbReference type="Ensembl" id="ENSNFUP00015010999.1"/>
    </source>
</evidence>
<evidence type="ECO:0000256" key="4">
    <source>
        <dbReference type="ARBA" id="ARBA00022490"/>
    </source>
</evidence>
<protein>
    <submittedName>
        <fullName evidence="17 18">F-box protein 5</fullName>
    </submittedName>
</protein>
<dbReference type="Ensembl" id="ENSNFUT00015011547.1">
    <property type="protein sequence ID" value="ENSNFUP00015010999.1"/>
    <property type="gene ID" value="ENSNFUG00015005426.1"/>
</dbReference>
<dbReference type="RefSeq" id="XP_015800166.1">
    <property type="nucleotide sequence ID" value="XM_015944680.3"/>
</dbReference>
<evidence type="ECO:0000256" key="11">
    <source>
        <dbReference type="ARBA" id="ARBA00023242"/>
    </source>
</evidence>
<dbReference type="Bgee" id="ENSNFUG00015005426">
    <property type="expression patterns" value="Expressed in liver and 1 other cell type or tissue"/>
</dbReference>
<evidence type="ECO:0000313" key="16">
    <source>
        <dbReference type="EMBL" id="KAF7220249.1"/>
    </source>
</evidence>
<dbReference type="KEGG" id="nfu:107375871"/>
<evidence type="ECO:0000256" key="5">
    <source>
        <dbReference type="ARBA" id="ARBA00022618"/>
    </source>
</evidence>
<gene>
    <name evidence="17" type="primary">FBXO5</name>
    <name evidence="16 18" type="synonym">fbxo5</name>
    <name evidence="16" type="ORF">G4P62_002979</name>
</gene>
<dbReference type="GO" id="GO:0008270">
    <property type="term" value="F:zinc ion binding"/>
    <property type="evidence" value="ECO:0007669"/>
    <property type="project" value="UniProtKB-KW"/>
</dbReference>
<keyword evidence="5" id="KW-0132">Cell division</keyword>
<dbReference type="GO" id="GO:0051301">
    <property type="term" value="P:cell division"/>
    <property type="evidence" value="ECO:0007669"/>
    <property type="project" value="UniProtKB-KW"/>
</dbReference>
<dbReference type="UniPathway" id="UPA00143"/>
<keyword evidence="10" id="KW-0862">Zinc</keyword>
<accession>A0A1A8A092</accession>
<evidence type="ECO:0000256" key="14">
    <source>
        <dbReference type="SAM" id="MobiDB-lite"/>
    </source>
</evidence>
<reference evidence="16" key="4">
    <citation type="submission" date="2020-03" db="EMBL/GenBank/DDBJ databases">
        <title>Intra-Species Differences in Population Size shape Life History and Genome Evolution.</title>
        <authorList>
            <person name="Willemsen D."/>
            <person name="Cui R."/>
            <person name="Valenzano D.R."/>
        </authorList>
    </citation>
    <scope>NUCLEOTIDE SEQUENCE</scope>
    <source>
        <strain evidence="16">GRZ</strain>
        <tissue evidence="16">Whole</tissue>
    </source>
</reference>
<dbReference type="GO" id="GO:0007088">
    <property type="term" value="P:regulation of mitotic nuclear division"/>
    <property type="evidence" value="ECO:0007669"/>
    <property type="project" value="InterPro"/>
</dbReference>
<dbReference type="GeneID" id="107375871"/>
<evidence type="ECO:0000313" key="17">
    <source>
        <dbReference type="EMBL" id="SBP48494.1"/>
    </source>
</evidence>
<sequence length="422" mass="46819">MFYSRTETMKRPVFEATKDKTMEKKSPAGADSKVLHLKASPIKDPSSFKSTQTPPSDLIMGPLSAKGGTPAVHNKENSSKDHDRTLDECFEDSGYLSLHTSQIDPSVKHDDDDNVLGRSMMLQNANLLIRSPSKCQGRTKARSPACLEVTTPVNPLRKKSVILSSTPCSQHSDSTLPILNFQQEVCDKLAKSFKKNKKYDLSIISAVAQKHILDRVIGGHMGLEYVDMFTSLMHRNMRIILKHILSLLGDLDLISCKEVSKNWKRIICEDNAALSRCQQAEQALRVSSGSLGQRPSGMTRAESRVALSCMQPVASPRSSSLSNQSSRSSRFNEYLQAASKLKQHESLRPCRRCGSPASYLAEAQRAKCTRASCLFEFCTRCQEPFHGSSPCRMVQPRLNFSASKGNVIIPGSARSKRNVRRL</sequence>
<comment type="subcellular location">
    <subcellularLocation>
        <location evidence="2">Cytoplasm</location>
    </subcellularLocation>
    <subcellularLocation>
        <location evidence="1">Nucleus</location>
    </subcellularLocation>
</comment>
<dbReference type="InterPro" id="IPR001810">
    <property type="entry name" value="F-box_dom"/>
</dbReference>
<feature type="compositionally biased region" description="Basic and acidic residues" evidence="14">
    <location>
        <begin position="73"/>
        <end position="84"/>
    </location>
</feature>
<dbReference type="PANTHER" id="PTHR15493">
    <property type="entry name" value="F-BOX ONLY PROTEIN 5 AND 43"/>
    <property type="match status" value="1"/>
</dbReference>
<proteinExistence type="predicted"/>
<dbReference type="PROSITE" id="PS51872">
    <property type="entry name" value="ZF_ZBR"/>
    <property type="match status" value="1"/>
</dbReference>
<dbReference type="SMART" id="SM00647">
    <property type="entry name" value="IBR"/>
    <property type="match status" value="1"/>
</dbReference>
<keyword evidence="9" id="KW-0833">Ubl conjugation pathway</keyword>
<keyword evidence="19" id="KW-1185">Reference proteome</keyword>
<feature type="compositionally biased region" description="Basic and acidic residues" evidence="14">
    <location>
        <begin position="7"/>
        <end position="26"/>
    </location>
</feature>
<dbReference type="EMBL" id="HADY01010009">
    <property type="protein sequence ID" value="SBP48494.1"/>
    <property type="molecule type" value="Transcribed_RNA"/>
</dbReference>
<dbReference type="InterPro" id="IPR047147">
    <property type="entry name" value="FBX5_43"/>
</dbReference>
<dbReference type="Gene3D" id="2.20.25.20">
    <property type="match status" value="1"/>
</dbReference>
<evidence type="ECO:0000256" key="13">
    <source>
        <dbReference type="PROSITE-ProRule" id="PRU01220"/>
    </source>
</evidence>
<evidence type="ECO:0000256" key="2">
    <source>
        <dbReference type="ARBA" id="ARBA00004496"/>
    </source>
</evidence>
<dbReference type="GO" id="GO:0005634">
    <property type="term" value="C:nucleus"/>
    <property type="evidence" value="ECO:0007669"/>
    <property type="project" value="UniProtKB-SubCell"/>
</dbReference>
<evidence type="ECO:0000256" key="6">
    <source>
        <dbReference type="ARBA" id="ARBA00022723"/>
    </source>
</evidence>
<evidence type="ECO:0000256" key="9">
    <source>
        <dbReference type="ARBA" id="ARBA00022786"/>
    </source>
</evidence>
<dbReference type="SUPFAM" id="SSF57850">
    <property type="entry name" value="RING/U-box"/>
    <property type="match status" value="1"/>
</dbReference>
<dbReference type="GO" id="GO:0045835">
    <property type="term" value="P:negative regulation of meiotic nuclear division"/>
    <property type="evidence" value="ECO:0007669"/>
    <property type="project" value="InterPro"/>
</dbReference>
<dbReference type="GO" id="GO:0005737">
    <property type="term" value="C:cytoplasm"/>
    <property type="evidence" value="ECO:0007669"/>
    <property type="project" value="UniProtKB-SubCell"/>
</dbReference>
<dbReference type="GO" id="GO:0016567">
    <property type="term" value="P:protein ubiquitination"/>
    <property type="evidence" value="ECO:0007669"/>
    <property type="project" value="UniProtKB-UniPathway"/>
</dbReference>
<dbReference type="PANTHER" id="PTHR15493:SF8">
    <property type="entry name" value="F-BOX ONLY PROTEIN 5"/>
    <property type="match status" value="1"/>
</dbReference>
<reference evidence="18" key="1">
    <citation type="submission" date="2014-08" db="EMBL/GenBank/DDBJ databases">
        <authorList>
            <person name="Senf B."/>
            <person name="Petzold A."/>
            <person name="Downie B.R."/>
            <person name="Koch P."/>
            <person name="Platzer M."/>
        </authorList>
    </citation>
    <scope>NUCLEOTIDE SEQUENCE [LARGE SCALE GENOMIC DNA]</scope>
    <source>
        <strain evidence="18">GRZ</strain>
    </source>
</reference>